<accession>A0A8H7SJQ5</accession>
<dbReference type="AlphaFoldDB" id="A0A8H7SJQ5"/>
<dbReference type="Proteomes" id="UP000613177">
    <property type="component" value="Unassembled WGS sequence"/>
</dbReference>
<name>A0A8H7SJQ5_9FUNG</name>
<reference evidence="1" key="1">
    <citation type="submission" date="2021-01" db="EMBL/GenBank/DDBJ databases">
        <title>Metabolic potential, ecology and presence of endohyphal bacteria is reflected in genomic diversity of Mucoromycotina.</title>
        <authorList>
            <person name="Muszewska A."/>
            <person name="Okrasinska A."/>
            <person name="Steczkiewicz K."/>
            <person name="Drgas O."/>
            <person name="Orlowska M."/>
            <person name="Perlinska-Lenart U."/>
            <person name="Aleksandrzak-Piekarczyk T."/>
            <person name="Szatraj K."/>
            <person name="Zielenkiewicz U."/>
            <person name="Pilsyk S."/>
            <person name="Malc E."/>
            <person name="Mieczkowski P."/>
            <person name="Kruszewska J.S."/>
            <person name="Biernat P."/>
            <person name="Pawlowska J."/>
        </authorList>
    </citation>
    <scope>NUCLEOTIDE SEQUENCE</scope>
    <source>
        <strain evidence="1">WA0000018081</strain>
    </source>
</reference>
<organism evidence="1 2">
    <name type="scientific">Thamnidium elegans</name>
    <dbReference type="NCBI Taxonomy" id="101142"/>
    <lineage>
        <taxon>Eukaryota</taxon>
        <taxon>Fungi</taxon>
        <taxon>Fungi incertae sedis</taxon>
        <taxon>Mucoromycota</taxon>
        <taxon>Mucoromycotina</taxon>
        <taxon>Mucoromycetes</taxon>
        <taxon>Mucorales</taxon>
        <taxon>Mucorineae</taxon>
        <taxon>Mucoraceae</taxon>
        <taxon>Thamnidium</taxon>
    </lineage>
</organism>
<evidence type="ECO:0000313" key="2">
    <source>
        <dbReference type="Proteomes" id="UP000613177"/>
    </source>
</evidence>
<protein>
    <submittedName>
        <fullName evidence="1">Uncharacterized protein</fullName>
    </submittedName>
</protein>
<proteinExistence type="predicted"/>
<evidence type="ECO:0000313" key="1">
    <source>
        <dbReference type="EMBL" id="KAG2231085.1"/>
    </source>
</evidence>
<sequence length="345" mass="39740">MEDSTFEDARFLEYCRERDRELQEDPIENQTIPQYINDLNEQALQDPDVIYISSDEESEDEETGDSAVKGYIEIPHTSEDNDSDSSYYTCNTHGFSPPEIEDDISRLDIASGSESVRPITDNTRDIIVIDDDDSEDDNIRIAPKDYGTDSVRCSECNILTTRNEVDLLSNLSYVRNKRQPYCLGCSRLHAFAICDEEVSDIIRWLVTGKIPSYDLPPESTYRSIMRRIIKRRKCMEKRVERAQGDGSELVTSSELFCLCIESKFKCAITGHYLYFHSGRHNRLPYWALSLDHINALHHCKKSPTSWSKDNIQLMSAVLNSIKGHVTNEELIRWHTDFMNSKVIIL</sequence>
<gene>
    <name evidence="1" type="ORF">INT48_001746</name>
</gene>
<keyword evidence="2" id="KW-1185">Reference proteome</keyword>
<dbReference type="EMBL" id="JAEPRE010000169">
    <property type="protein sequence ID" value="KAG2231085.1"/>
    <property type="molecule type" value="Genomic_DNA"/>
</dbReference>
<comment type="caution">
    <text evidence="1">The sequence shown here is derived from an EMBL/GenBank/DDBJ whole genome shotgun (WGS) entry which is preliminary data.</text>
</comment>